<name>A0A1G5J2Y6_9RHOB</name>
<dbReference type="InterPro" id="IPR050330">
    <property type="entry name" value="Bact_OuterMem_StrucFunc"/>
</dbReference>
<dbReference type="InterPro" id="IPR036737">
    <property type="entry name" value="OmpA-like_sf"/>
</dbReference>
<sequence>MRRIIHNSTAIAACLSLLAPHLAHAELRIPDAEVEGRIAAQAEQRPADDAALQAELATGLQADDLECADGGERPCADDVALLTPGGLEVDLSDSGQIVLANVTVPAATAEAEPEDGPQDGADLNMQETEAEPEADSAEELTAADALADEPVTAQSEELGDAASVSDLEAALAAEADGSADVEAEAEIAETETVEPEPAEPAVTAAEEAPLPEADTAETDTAEAPATEPAAETAAAEDAAEADALATDAAPEAEATDTETDTAADAPADDSSLVDSLARALAGQDDAADAPAAEADATATADASAEGSIDLSTDTQQQERAAAQPELAQVLSEEAAAGLSLAALTAAGNRFLTPRGVVIEESEQGVFRLAAPEAQMYRVEDGQMVLRAAEEDTRETEVAREAAEASEPVSAAALEAEEGSGEVTEQQVTEENSRSSSEDFTSSLRDALATAVTQGQQQARDAQAEAQAQAQPQAQSGGSGSSNDLTRALLLGLGAVAVGSMLNNNRQVALSAPDRIVVTRPDGSQEVIRDDVALLRQPGSTVTTENFDDGSSRTIVTRADGSRVITIRDANLNVLRRTLVSADGTQTRLIDDTADVRPVDVTTLPAPAPVPAQRGLNEDELRVALQRETVTDRQFTLSQIRNIPEVRALVAPVNIEAITFDTGSAALRPDQAQQLASLGRIIQEQVRANPREIFMIEGHTDTVGSEAYNLALSDRRAESVALALTEYFQVPPENLVTQGYGEQFLLVRAEGDIRENRRASVRRITDLLAQAQ</sequence>
<dbReference type="PROSITE" id="PS51123">
    <property type="entry name" value="OMPA_2"/>
    <property type="match status" value="1"/>
</dbReference>
<keyword evidence="3" id="KW-0732">Signal</keyword>
<evidence type="ECO:0000256" key="2">
    <source>
        <dbReference type="SAM" id="MobiDB-lite"/>
    </source>
</evidence>
<dbReference type="PANTHER" id="PTHR30329:SF21">
    <property type="entry name" value="LIPOPROTEIN YIAD-RELATED"/>
    <property type="match status" value="1"/>
</dbReference>
<proteinExistence type="predicted"/>
<dbReference type="GO" id="GO:0016020">
    <property type="term" value="C:membrane"/>
    <property type="evidence" value="ECO:0007669"/>
    <property type="project" value="UniProtKB-UniRule"/>
</dbReference>
<accession>A0A1G5J2Y6</accession>
<dbReference type="EMBL" id="FMVT01000010">
    <property type="protein sequence ID" value="SCY82199.1"/>
    <property type="molecule type" value="Genomic_DNA"/>
</dbReference>
<dbReference type="SUPFAM" id="SSF103088">
    <property type="entry name" value="OmpA-like"/>
    <property type="match status" value="1"/>
</dbReference>
<gene>
    <name evidence="5" type="ORF">SAMN05660710_02949</name>
</gene>
<evidence type="ECO:0000313" key="5">
    <source>
        <dbReference type="EMBL" id="SCY82199.1"/>
    </source>
</evidence>
<dbReference type="Pfam" id="PF00691">
    <property type="entry name" value="OmpA"/>
    <property type="match status" value="1"/>
</dbReference>
<feature type="region of interest" description="Disordered" evidence="2">
    <location>
        <begin position="107"/>
        <end position="139"/>
    </location>
</feature>
<evidence type="ECO:0000256" key="1">
    <source>
        <dbReference type="PROSITE-ProRule" id="PRU00473"/>
    </source>
</evidence>
<feature type="region of interest" description="Disordered" evidence="2">
    <location>
        <begin position="389"/>
        <end position="481"/>
    </location>
</feature>
<dbReference type="CDD" id="cd07185">
    <property type="entry name" value="OmpA_C-like"/>
    <property type="match status" value="1"/>
</dbReference>
<dbReference type="AlphaFoldDB" id="A0A1G5J2Y6"/>
<keyword evidence="6" id="KW-1185">Reference proteome</keyword>
<dbReference type="STRING" id="336292.SAMN05660710_02949"/>
<feature type="compositionally biased region" description="Low complexity" evidence="2">
    <location>
        <begin position="221"/>
        <end position="252"/>
    </location>
</feature>
<evidence type="ECO:0000256" key="3">
    <source>
        <dbReference type="SAM" id="SignalP"/>
    </source>
</evidence>
<feature type="region of interest" description="Disordered" evidence="2">
    <location>
        <begin position="173"/>
        <end position="325"/>
    </location>
</feature>
<keyword evidence="1" id="KW-0472">Membrane</keyword>
<feature type="compositionally biased region" description="Acidic residues" evidence="2">
    <location>
        <begin position="128"/>
        <end position="138"/>
    </location>
</feature>
<organism evidence="5 6">
    <name type="scientific">Paracoccus tibetensis</name>
    <dbReference type="NCBI Taxonomy" id="336292"/>
    <lineage>
        <taxon>Bacteria</taxon>
        <taxon>Pseudomonadati</taxon>
        <taxon>Pseudomonadota</taxon>
        <taxon>Alphaproteobacteria</taxon>
        <taxon>Rhodobacterales</taxon>
        <taxon>Paracoccaceae</taxon>
        <taxon>Paracoccus</taxon>
    </lineage>
</organism>
<feature type="compositionally biased region" description="Low complexity" evidence="2">
    <location>
        <begin position="453"/>
        <end position="475"/>
    </location>
</feature>
<feature type="signal peptide" evidence="3">
    <location>
        <begin position="1"/>
        <end position="25"/>
    </location>
</feature>
<feature type="domain" description="OmpA-like" evidence="4">
    <location>
        <begin position="646"/>
        <end position="771"/>
    </location>
</feature>
<dbReference type="PANTHER" id="PTHR30329">
    <property type="entry name" value="STATOR ELEMENT OF FLAGELLAR MOTOR COMPLEX"/>
    <property type="match status" value="1"/>
</dbReference>
<dbReference type="Gene3D" id="3.30.1330.60">
    <property type="entry name" value="OmpA-like domain"/>
    <property type="match status" value="1"/>
</dbReference>
<protein>
    <submittedName>
        <fullName evidence="5">Outer membrane protein OmpA</fullName>
    </submittedName>
</protein>
<reference evidence="5 6" key="1">
    <citation type="submission" date="2016-10" db="EMBL/GenBank/DDBJ databases">
        <authorList>
            <person name="de Groot N.N."/>
        </authorList>
    </citation>
    <scope>NUCLEOTIDE SEQUENCE [LARGE SCALE GENOMIC DNA]</scope>
    <source>
        <strain evidence="5 6">CGMCC 1.8925</strain>
    </source>
</reference>
<dbReference type="RefSeq" id="WP_090746209.1">
    <property type="nucleotide sequence ID" value="NZ_FMVT01000010.1"/>
</dbReference>
<feature type="compositionally biased region" description="Low complexity" evidence="2">
    <location>
        <begin position="277"/>
        <end position="304"/>
    </location>
</feature>
<feature type="compositionally biased region" description="Low complexity" evidence="2">
    <location>
        <begin position="404"/>
        <end position="413"/>
    </location>
</feature>
<evidence type="ECO:0000259" key="4">
    <source>
        <dbReference type="PROSITE" id="PS51123"/>
    </source>
</evidence>
<dbReference type="Proteomes" id="UP000199502">
    <property type="component" value="Unassembled WGS sequence"/>
</dbReference>
<feature type="compositionally biased region" description="Polar residues" evidence="2">
    <location>
        <begin position="309"/>
        <end position="318"/>
    </location>
</feature>
<feature type="compositionally biased region" description="Low complexity" evidence="2">
    <location>
        <begin position="199"/>
        <end position="213"/>
    </location>
</feature>
<feature type="compositionally biased region" description="Basic and acidic residues" evidence="2">
    <location>
        <begin position="389"/>
        <end position="402"/>
    </location>
</feature>
<feature type="compositionally biased region" description="Acidic residues" evidence="2">
    <location>
        <begin position="177"/>
        <end position="197"/>
    </location>
</feature>
<feature type="chain" id="PRO_5011792122" evidence="3">
    <location>
        <begin position="26"/>
        <end position="771"/>
    </location>
</feature>
<dbReference type="InterPro" id="IPR006665">
    <property type="entry name" value="OmpA-like"/>
</dbReference>
<evidence type="ECO:0000313" key="6">
    <source>
        <dbReference type="Proteomes" id="UP000199502"/>
    </source>
</evidence>